<proteinExistence type="predicted"/>
<evidence type="ECO:0000313" key="2">
    <source>
        <dbReference type="EMBL" id="TPW77824.1"/>
    </source>
</evidence>
<reference evidence="2 3" key="1">
    <citation type="submission" date="2019-06" db="EMBL/GenBank/DDBJ databases">
        <authorList>
            <person name="Li F."/>
        </authorList>
    </citation>
    <scope>NUCLEOTIDE SEQUENCE [LARGE SCALE GENOMIC DNA]</scope>
    <source>
        <strain evidence="2 3">10F1D-1</strain>
    </source>
</reference>
<keyword evidence="3" id="KW-1185">Reference proteome</keyword>
<name>A0A506XY39_9MICO</name>
<organism evidence="2 3">
    <name type="scientific">Schumannella soli</name>
    <dbReference type="NCBI Taxonomy" id="2590779"/>
    <lineage>
        <taxon>Bacteria</taxon>
        <taxon>Bacillati</taxon>
        <taxon>Actinomycetota</taxon>
        <taxon>Actinomycetes</taxon>
        <taxon>Micrococcales</taxon>
        <taxon>Microbacteriaceae</taxon>
        <taxon>Schumannella</taxon>
    </lineage>
</organism>
<feature type="region of interest" description="Disordered" evidence="1">
    <location>
        <begin position="115"/>
        <end position="136"/>
    </location>
</feature>
<dbReference type="InterPro" id="IPR004401">
    <property type="entry name" value="YbaB/EbfC"/>
</dbReference>
<dbReference type="RefSeq" id="WP_141162349.1">
    <property type="nucleotide sequence ID" value="NZ_VHQG01000001.1"/>
</dbReference>
<evidence type="ECO:0000313" key="3">
    <source>
        <dbReference type="Proteomes" id="UP000316252"/>
    </source>
</evidence>
<sequence length="136" mass="14410">MIEEPDDVIARIDDDIRRVQQRAEALPKLQAAVDAVRETARGERRDLLVEVDASGRLTRLEIDDDAVADRGGRAVSAEILALISTATRGARAKTVAATEELLGAGDPIAAKLQADAEAQDAASAARARGWTEGGPR</sequence>
<accession>A0A506XY39</accession>
<gene>
    <name evidence="2" type="ORF">FJ657_04030</name>
</gene>
<dbReference type="InterPro" id="IPR036894">
    <property type="entry name" value="YbaB-like_sf"/>
</dbReference>
<dbReference type="EMBL" id="VHQG01000001">
    <property type="protein sequence ID" value="TPW77824.1"/>
    <property type="molecule type" value="Genomic_DNA"/>
</dbReference>
<evidence type="ECO:0000256" key="1">
    <source>
        <dbReference type="SAM" id="MobiDB-lite"/>
    </source>
</evidence>
<dbReference type="GO" id="GO:0003677">
    <property type="term" value="F:DNA binding"/>
    <property type="evidence" value="ECO:0007669"/>
    <property type="project" value="InterPro"/>
</dbReference>
<feature type="compositionally biased region" description="Low complexity" evidence="1">
    <location>
        <begin position="115"/>
        <end position="128"/>
    </location>
</feature>
<dbReference type="Gene3D" id="3.30.1310.10">
    <property type="entry name" value="Nucleoid-associated protein YbaB-like domain"/>
    <property type="match status" value="1"/>
</dbReference>
<dbReference type="Proteomes" id="UP000316252">
    <property type="component" value="Unassembled WGS sequence"/>
</dbReference>
<dbReference type="AlphaFoldDB" id="A0A506XY39"/>
<dbReference type="Pfam" id="PF02575">
    <property type="entry name" value="YbaB_DNA_bd"/>
    <property type="match status" value="1"/>
</dbReference>
<protein>
    <submittedName>
        <fullName evidence="2">YbaB/EbfC family nucleoid-associated protein</fullName>
    </submittedName>
</protein>
<dbReference type="OrthoDB" id="5078878at2"/>
<comment type="caution">
    <text evidence="2">The sequence shown here is derived from an EMBL/GenBank/DDBJ whole genome shotgun (WGS) entry which is preliminary data.</text>
</comment>